<dbReference type="GO" id="GO:0033176">
    <property type="term" value="C:proton-transporting V-type ATPase complex"/>
    <property type="evidence" value="ECO:0007669"/>
    <property type="project" value="TreeGrafter"/>
</dbReference>
<comment type="similarity">
    <text evidence="2">Belongs to the vacuolar ATPase subunit S1 family.</text>
</comment>
<dbReference type="InterPro" id="IPR046756">
    <property type="entry name" value="VAS1/VOA1_TM"/>
</dbReference>
<keyword evidence="5 6" id="KW-0472">Membrane</keyword>
<dbReference type="GO" id="GO:0001671">
    <property type="term" value="F:ATPase activator activity"/>
    <property type="evidence" value="ECO:0007669"/>
    <property type="project" value="TreeGrafter"/>
</dbReference>
<evidence type="ECO:0000313" key="9">
    <source>
        <dbReference type="EMBL" id="KAJ8931793.1"/>
    </source>
</evidence>
<dbReference type="Pfam" id="PF20520">
    <property type="entry name" value="Ac45-VOA1_TM"/>
    <property type="match status" value="1"/>
</dbReference>
<comment type="caution">
    <text evidence="9">The sequence shown here is derived from an EMBL/GenBank/DDBJ whole genome shotgun (WGS) entry which is preliminary data.</text>
</comment>
<feature type="domain" description="V-type proton ATPase subunit S1/VOA1 transmembrane" evidence="8">
    <location>
        <begin position="123"/>
        <end position="161"/>
    </location>
</feature>
<dbReference type="Proteomes" id="UP001162156">
    <property type="component" value="Unassembled WGS sequence"/>
</dbReference>
<dbReference type="EMBL" id="JANEYF010004227">
    <property type="protein sequence ID" value="KAJ8931793.1"/>
    <property type="molecule type" value="Genomic_DNA"/>
</dbReference>
<evidence type="ECO:0000256" key="1">
    <source>
        <dbReference type="ARBA" id="ARBA00004167"/>
    </source>
</evidence>
<feature type="domain" description="V-type proton ATPase subunit S1 luminal" evidence="7">
    <location>
        <begin position="39"/>
        <end position="108"/>
    </location>
</feature>
<dbReference type="PANTHER" id="PTHR12471:SF4">
    <property type="entry name" value="AGAP001624-PA"/>
    <property type="match status" value="1"/>
</dbReference>
<sequence>MNDSEPFERHLGNTYSDMIIYDTRLNVNVKPLEGGDKVTLRFSFSWLNGYWTLPSVKITDTNTNGDYNLTTDENIMAPAHFSYHCNGHTVFSDSNGVELHIYDLQVQTDSKNGKFGDANDCVSFTTAPIWSGLFVTTLLGIGLIVALTAIMDIKTMDKFDNYKTKNLTITISE</sequence>
<dbReference type="GO" id="GO:0030641">
    <property type="term" value="P:regulation of cellular pH"/>
    <property type="evidence" value="ECO:0007669"/>
    <property type="project" value="TreeGrafter"/>
</dbReference>
<keyword evidence="4 6" id="KW-1133">Transmembrane helix</keyword>
<evidence type="ECO:0000259" key="7">
    <source>
        <dbReference type="Pfam" id="PF05827"/>
    </source>
</evidence>
<evidence type="ECO:0000256" key="3">
    <source>
        <dbReference type="ARBA" id="ARBA00022692"/>
    </source>
</evidence>
<feature type="transmembrane region" description="Helical" evidence="6">
    <location>
        <begin position="129"/>
        <end position="150"/>
    </location>
</feature>
<dbReference type="InterPro" id="IPR046755">
    <property type="entry name" value="VAS1_LD"/>
</dbReference>
<accession>A0AAV8WYI2</accession>
<evidence type="ECO:0000259" key="8">
    <source>
        <dbReference type="Pfam" id="PF20520"/>
    </source>
</evidence>
<reference evidence="9" key="1">
    <citation type="journal article" date="2023" name="Insect Mol. Biol.">
        <title>Genome sequencing provides insights into the evolution of gene families encoding plant cell wall-degrading enzymes in longhorned beetles.</title>
        <authorList>
            <person name="Shin N.R."/>
            <person name="Okamura Y."/>
            <person name="Kirsch R."/>
            <person name="Pauchet Y."/>
        </authorList>
    </citation>
    <scope>NUCLEOTIDE SEQUENCE</scope>
    <source>
        <strain evidence="9">RBIC_L_NR</strain>
    </source>
</reference>
<dbReference type="PANTHER" id="PTHR12471">
    <property type="entry name" value="VACUOLAR ATP SYNTHASE SUBUNIT S1"/>
    <property type="match status" value="1"/>
</dbReference>
<dbReference type="AlphaFoldDB" id="A0AAV8WYI2"/>
<evidence type="ECO:0000256" key="6">
    <source>
        <dbReference type="SAM" id="Phobius"/>
    </source>
</evidence>
<dbReference type="Gene3D" id="2.40.160.110">
    <property type="match status" value="1"/>
</dbReference>
<evidence type="ECO:0000256" key="5">
    <source>
        <dbReference type="ARBA" id="ARBA00023136"/>
    </source>
</evidence>
<organism evidence="9 10">
    <name type="scientific">Rhamnusium bicolor</name>
    <dbReference type="NCBI Taxonomy" id="1586634"/>
    <lineage>
        <taxon>Eukaryota</taxon>
        <taxon>Metazoa</taxon>
        <taxon>Ecdysozoa</taxon>
        <taxon>Arthropoda</taxon>
        <taxon>Hexapoda</taxon>
        <taxon>Insecta</taxon>
        <taxon>Pterygota</taxon>
        <taxon>Neoptera</taxon>
        <taxon>Endopterygota</taxon>
        <taxon>Coleoptera</taxon>
        <taxon>Polyphaga</taxon>
        <taxon>Cucujiformia</taxon>
        <taxon>Chrysomeloidea</taxon>
        <taxon>Cerambycidae</taxon>
        <taxon>Lepturinae</taxon>
        <taxon>Rhagiini</taxon>
        <taxon>Rhamnusium</taxon>
    </lineage>
</organism>
<protein>
    <submittedName>
        <fullName evidence="9">Uncharacterized protein</fullName>
    </submittedName>
</protein>
<evidence type="ECO:0000313" key="10">
    <source>
        <dbReference type="Proteomes" id="UP001162156"/>
    </source>
</evidence>
<comment type="subcellular location">
    <subcellularLocation>
        <location evidence="1">Membrane</location>
        <topology evidence="1">Single-pass membrane protein</topology>
    </subcellularLocation>
</comment>
<gene>
    <name evidence="9" type="ORF">NQ314_015249</name>
</gene>
<evidence type="ECO:0000256" key="4">
    <source>
        <dbReference type="ARBA" id="ARBA00022989"/>
    </source>
</evidence>
<name>A0AAV8WYI2_9CUCU</name>
<keyword evidence="10" id="KW-1185">Reference proteome</keyword>
<keyword evidence="3 6" id="KW-0812">Transmembrane</keyword>
<dbReference type="Pfam" id="PF05827">
    <property type="entry name" value="VAS1_LD"/>
    <property type="match status" value="1"/>
</dbReference>
<proteinExistence type="inferred from homology"/>
<evidence type="ECO:0000256" key="2">
    <source>
        <dbReference type="ARBA" id="ARBA00009037"/>
    </source>
</evidence>
<dbReference type="InterPro" id="IPR008388">
    <property type="entry name" value="Ac45_acc_su"/>
</dbReference>